<accession>A0A8U0HRP6</accession>
<reference evidence="2 3" key="1">
    <citation type="submission" date="2022-04" db="EMBL/GenBank/DDBJ databases">
        <title>Diverse halophilic archaea isolated from saline environments.</title>
        <authorList>
            <person name="Cui H.-L."/>
        </authorList>
    </citation>
    <scope>NUCLEOTIDE SEQUENCE [LARGE SCALE GENOMIC DNA]</scope>
    <source>
        <strain evidence="2 3">XZYJT49</strain>
    </source>
</reference>
<dbReference type="AlphaFoldDB" id="A0A8U0HRP6"/>
<keyword evidence="1" id="KW-0472">Membrane</keyword>
<evidence type="ECO:0000313" key="3">
    <source>
        <dbReference type="Proteomes" id="UP000830729"/>
    </source>
</evidence>
<dbReference type="PANTHER" id="PTHR35902:SF3">
    <property type="entry name" value="NPCBM-ASSOCIATED, NEW3 DOMAIN OF ALPHA-GALACTOSIDASE"/>
    <property type="match status" value="1"/>
</dbReference>
<dbReference type="RefSeq" id="WP_248649767.1">
    <property type="nucleotide sequence ID" value="NZ_CP096659.1"/>
</dbReference>
<dbReference type="InterPro" id="IPR013783">
    <property type="entry name" value="Ig-like_fold"/>
</dbReference>
<dbReference type="EMBL" id="CP096659">
    <property type="protein sequence ID" value="UPV73715.1"/>
    <property type="molecule type" value="Genomic_DNA"/>
</dbReference>
<dbReference type="KEGG" id="halx:M0R89_14355"/>
<evidence type="ECO:0008006" key="4">
    <source>
        <dbReference type="Google" id="ProtNLM"/>
    </source>
</evidence>
<proteinExistence type="predicted"/>
<evidence type="ECO:0000313" key="2">
    <source>
        <dbReference type="EMBL" id="UPV73715.1"/>
    </source>
</evidence>
<dbReference type="Proteomes" id="UP000830729">
    <property type="component" value="Chromosome"/>
</dbReference>
<organism evidence="2 3">
    <name type="scientific">Halorussus limi</name>
    <dbReference type="NCBI Taxonomy" id="2938695"/>
    <lineage>
        <taxon>Archaea</taxon>
        <taxon>Methanobacteriati</taxon>
        <taxon>Methanobacteriota</taxon>
        <taxon>Stenosarchaea group</taxon>
        <taxon>Halobacteria</taxon>
        <taxon>Halobacteriales</taxon>
        <taxon>Haladaptataceae</taxon>
        <taxon>Halorussus</taxon>
    </lineage>
</organism>
<gene>
    <name evidence="2" type="ORF">M0R89_14355</name>
</gene>
<keyword evidence="1" id="KW-0812">Transmembrane</keyword>
<sequence length="896" mass="95204">MRTTALFLVTGLVVAAGVLPAVGPADRSLAQEEGTVVGRPNIELSATENRFGPGEQAVVEVFVSNNGDLDRGGPPEFEERVTTARNVRLDVLDDRLPEELAGELQVDTGEVFAGSVPEGVSGPFGFNVEIPESVPPGTYRIPVEVTYDYTNFVRYGPGRAPEYGDTQRTETAYFTLVVEDRPQFDIRARNLTRVSAGDTATYQIAVTNEGTTAATNARVQLSVANTSVFFGGADDPQQRTSVFFERIDPGETEIANVTVGASRDTAPGTYLADASVAYTNPNGVQERSRPLTFGVAVGGEQTFAVRGVHTTLRVGETGVVSGRLVNTGETNVSDAVVVVGGENSSFRPRETEFAVGDLAAGESVNFSFRVDTANGTDAGPRRIPIRVQYRNAGGDQRTSAPIDVPVAVAREQTFDVAATASGLVAGDSGTVSGTVLNTGETNVSDAVVVLQTQDSGLEPAEREYALGDLAPNESAAFEFEVAVPNQSNPGVRPVSFRVRYRNADNEIRYSDSFDAAVSVAGERTFAVRNVSADLQVGDAGTVSGTVVNTANVSVSNAVVVFGGSSDLVPREQEVAVGRLEPGEAANFNVTVDVPNTSEPGPRQASFFVRYRNRDGDLRLSEGLDARVAVGAEQTFGVESANGTLRVGETGEISGRVTNRGERPVSNAVLVLQTNNPNLDARESEYALGRLGPNESVPFEYTLDVSGEAEPGPRQVTYRVRYRNRNGDLRTSDTIDSRVVVAPERDEFRVEPVNATVPVGSSEVVELRVTNTANQTLRDVEAKLFASDPLSSDNDEAFVSRLAAGESTTMKFRVAAAGGSIPKVYPVSVDFTYEDARGDTVLSDTYRVPVEVVERQGGGLPLPTGSVSPALVGFAVLVVALGALVWWKHETIAKLLP</sequence>
<protein>
    <recommendedName>
        <fullName evidence="4">Sialidase</fullName>
    </recommendedName>
</protein>
<name>A0A8U0HRP6_9EURY</name>
<keyword evidence="1" id="KW-1133">Transmembrane helix</keyword>
<keyword evidence="3" id="KW-1185">Reference proteome</keyword>
<dbReference type="PANTHER" id="PTHR35902">
    <property type="entry name" value="S-LAYER DOMAIN-LIKE PROTEIN-RELATED"/>
    <property type="match status" value="1"/>
</dbReference>
<dbReference type="Gene3D" id="2.60.40.10">
    <property type="entry name" value="Immunoglobulins"/>
    <property type="match status" value="2"/>
</dbReference>
<feature type="transmembrane region" description="Helical" evidence="1">
    <location>
        <begin position="869"/>
        <end position="886"/>
    </location>
</feature>
<evidence type="ECO:0000256" key="1">
    <source>
        <dbReference type="SAM" id="Phobius"/>
    </source>
</evidence>
<dbReference type="GeneID" id="72186404"/>